<evidence type="ECO:0000313" key="4">
    <source>
        <dbReference type="EMBL" id="TCO15057.1"/>
    </source>
</evidence>
<dbReference type="EMBL" id="SLWL01000002">
    <property type="protein sequence ID" value="TCO15057.1"/>
    <property type="molecule type" value="Genomic_DNA"/>
</dbReference>
<accession>A0A4V2RXP4</accession>
<dbReference type="Pfam" id="PF00571">
    <property type="entry name" value="CBS"/>
    <property type="match status" value="2"/>
</dbReference>
<proteinExistence type="predicted"/>
<dbReference type="SUPFAM" id="SSF54631">
    <property type="entry name" value="CBS-domain pair"/>
    <property type="match status" value="1"/>
</dbReference>
<dbReference type="InterPro" id="IPR000644">
    <property type="entry name" value="CBS_dom"/>
</dbReference>
<keyword evidence="5" id="KW-1185">Reference proteome</keyword>
<dbReference type="PANTHER" id="PTHR43080">
    <property type="entry name" value="CBS DOMAIN-CONTAINING PROTEIN CBSX3, MITOCHONDRIAL"/>
    <property type="match status" value="1"/>
</dbReference>
<sequence>MGLVRNMLDVAQDRLVLLPMDGVLGDAATRLHAGTDMLVLTASDGQFAGIVTKTDIIARLTRGEALNTHTPLCMVARTQVQTCTAGSALRDVWSMMQVNGIKNVPVLNGQRPVGLLNARDLLQRLLSEVENEEELLRDYVMGVRA</sequence>
<dbReference type="Proteomes" id="UP000294881">
    <property type="component" value="Unassembled WGS sequence"/>
</dbReference>
<evidence type="ECO:0000313" key="5">
    <source>
        <dbReference type="Proteomes" id="UP000294881"/>
    </source>
</evidence>
<dbReference type="InterPro" id="IPR046342">
    <property type="entry name" value="CBS_dom_sf"/>
</dbReference>
<organism evidence="4 5">
    <name type="scientific">Camelimonas lactis</name>
    <dbReference type="NCBI Taxonomy" id="659006"/>
    <lineage>
        <taxon>Bacteria</taxon>
        <taxon>Pseudomonadati</taxon>
        <taxon>Pseudomonadota</taxon>
        <taxon>Alphaproteobacteria</taxon>
        <taxon>Hyphomicrobiales</taxon>
        <taxon>Chelatococcaceae</taxon>
        <taxon>Camelimonas</taxon>
    </lineage>
</organism>
<name>A0A4V2RXP4_9HYPH</name>
<dbReference type="InterPro" id="IPR051257">
    <property type="entry name" value="Diverse_CBS-Domain"/>
</dbReference>
<dbReference type="Gene3D" id="3.10.580.10">
    <property type="entry name" value="CBS-domain"/>
    <property type="match status" value="1"/>
</dbReference>
<evidence type="ECO:0000256" key="2">
    <source>
        <dbReference type="PROSITE-ProRule" id="PRU00703"/>
    </source>
</evidence>
<comment type="caution">
    <text evidence="4">The sequence shown here is derived from an EMBL/GenBank/DDBJ whole genome shotgun (WGS) entry which is preliminary data.</text>
</comment>
<dbReference type="AlphaFoldDB" id="A0A4V2RXP4"/>
<protein>
    <submittedName>
        <fullName evidence="4">CBS domain protein</fullName>
    </submittedName>
</protein>
<dbReference type="SMART" id="SM00116">
    <property type="entry name" value="CBS"/>
    <property type="match status" value="2"/>
</dbReference>
<keyword evidence="1 2" id="KW-0129">CBS domain</keyword>
<gene>
    <name evidence="4" type="ORF">EV666_10232</name>
</gene>
<dbReference type="PANTHER" id="PTHR43080:SF2">
    <property type="entry name" value="CBS DOMAIN-CONTAINING PROTEIN"/>
    <property type="match status" value="1"/>
</dbReference>
<evidence type="ECO:0000256" key="1">
    <source>
        <dbReference type="ARBA" id="ARBA00023122"/>
    </source>
</evidence>
<reference evidence="4 5" key="1">
    <citation type="submission" date="2019-03" db="EMBL/GenBank/DDBJ databases">
        <title>Genomic Encyclopedia of Type Strains, Phase IV (KMG-IV): sequencing the most valuable type-strain genomes for metagenomic binning, comparative biology and taxonomic classification.</title>
        <authorList>
            <person name="Goeker M."/>
        </authorList>
    </citation>
    <scope>NUCLEOTIDE SEQUENCE [LARGE SCALE GENOMIC DNA]</scope>
    <source>
        <strain evidence="4 5">DSM 22958</strain>
    </source>
</reference>
<dbReference type="RefSeq" id="WP_132002964.1">
    <property type="nucleotide sequence ID" value="NZ_JBHUNN010000002.1"/>
</dbReference>
<dbReference type="OrthoDB" id="8361823at2"/>
<evidence type="ECO:0000259" key="3">
    <source>
        <dbReference type="PROSITE" id="PS51371"/>
    </source>
</evidence>
<dbReference type="PROSITE" id="PS51371">
    <property type="entry name" value="CBS"/>
    <property type="match status" value="1"/>
</dbReference>
<feature type="domain" description="CBS" evidence="3">
    <location>
        <begin position="74"/>
        <end position="133"/>
    </location>
</feature>